<name>A0A4Z2FUP7_9TELE</name>
<proteinExistence type="predicted"/>
<accession>A0A4Z2FUP7</accession>
<protein>
    <submittedName>
        <fullName evidence="1">Uncharacterized protein</fullName>
    </submittedName>
</protein>
<sequence>MEAGCTLEGTQCYVNHRLSLVPWLRMISDRSSCLSFSPTEMSTVSFRTSRVCTTMLRKSSLSRCSSFRSLSWLCLNFTSSSSSDFSELVNASPICAVSLRRSKEMLFPMPSSTRAESSICRLMMVKSSWITAYWSSSRPHLRSSVILKSIWHFSGSSLSS</sequence>
<dbReference type="Proteomes" id="UP000314294">
    <property type="component" value="Unassembled WGS sequence"/>
</dbReference>
<evidence type="ECO:0000313" key="1">
    <source>
        <dbReference type="EMBL" id="TNN44523.1"/>
    </source>
</evidence>
<dbReference type="AlphaFoldDB" id="A0A4Z2FUP7"/>
<comment type="caution">
    <text evidence="1">The sequence shown here is derived from an EMBL/GenBank/DDBJ whole genome shotgun (WGS) entry which is preliminary data.</text>
</comment>
<organism evidence="1 2">
    <name type="scientific">Liparis tanakae</name>
    <name type="common">Tanaka's snailfish</name>
    <dbReference type="NCBI Taxonomy" id="230148"/>
    <lineage>
        <taxon>Eukaryota</taxon>
        <taxon>Metazoa</taxon>
        <taxon>Chordata</taxon>
        <taxon>Craniata</taxon>
        <taxon>Vertebrata</taxon>
        <taxon>Euteleostomi</taxon>
        <taxon>Actinopterygii</taxon>
        <taxon>Neopterygii</taxon>
        <taxon>Teleostei</taxon>
        <taxon>Neoteleostei</taxon>
        <taxon>Acanthomorphata</taxon>
        <taxon>Eupercaria</taxon>
        <taxon>Perciformes</taxon>
        <taxon>Cottioidei</taxon>
        <taxon>Cottales</taxon>
        <taxon>Liparidae</taxon>
        <taxon>Liparis</taxon>
    </lineage>
</organism>
<dbReference type="EMBL" id="SRLO01000898">
    <property type="protein sequence ID" value="TNN44523.1"/>
    <property type="molecule type" value="Genomic_DNA"/>
</dbReference>
<reference evidence="1 2" key="1">
    <citation type="submission" date="2019-03" db="EMBL/GenBank/DDBJ databases">
        <title>First draft genome of Liparis tanakae, snailfish: a comprehensive survey of snailfish specific genes.</title>
        <authorList>
            <person name="Kim W."/>
            <person name="Song I."/>
            <person name="Jeong J.-H."/>
            <person name="Kim D."/>
            <person name="Kim S."/>
            <person name="Ryu S."/>
            <person name="Song J.Y."/>
            <person name="Lee S.K."/>
        </authorList>
    </citation>
    <scope>NUCLEOTIDE SEQUENCE [LARGE SCALE GENOMIC DNA]</scope>
    <source>
        <tissue evidence="1">Muscle</tissue>
    </source>
</reference>
<evidence type="ECO:0000313" key="2">
    <source>
        <dbReference type="Proteomes" id="UP000314294"/>
    </source>
</evidence>
<keyword evidence="2" id="KW-1185">Reference proteome</keyword>
<gene>
    <name evidence="1" type="ORF">EYF80_045299</name>
</gene>